<evidence type="ECO:0000259" key="14">
    <source>
        <dbReference type="PROSITE" id="PS51998"/>
    </source>
</evidence>
<dbReference type="GO" id="GO:0004100">
    <property type="term" value="F:chitin synthase activity"/>
    <property type="evidence" value="ECO:0007669"/>
    <property type="project" value="UniProtKB-EC"/>
</dbReference>
<dbReference type="PANTHER" id="PTHR22914">
    <property type="entry name" value="CHITIN SYNTHASE"/>
    <property type="match status" value="1"/>
</dbReference>
<dbReference type="GO" id="GO:0016887">
    <property type="term" value="F:ATP hydrolysis activity"/>
    <property type="evidence" value="ECO:0007669"/>
    <property type="project" value="InterPro"/>
</dbReference>
<feature type="transmembrane region" description="Helical" evidence="12">
    <location>
        <begin position="1444"/>
        <end position="1462"/>
    </location>
</feature>
<comment type="catalytic activity">
    <reaction evidence="10">
        <text>[(1-&gt;4)-N-acetyl-beta-D-glucosaminyl](n) + UDP-N-acetyl-alpha-D-glucosamine = [(1-&gt;4)-N-acetyl-beta-D-glucosaminyl](n+1) + UDP + H(+)</text>
        <dbReference type="Rhea" id="RHEA:16637"/>
        <dbReference type="Rhea" id="RHEA-COMP:9593"/>
        <dbReference type="Rhea" id="RHEA-COMP:9595"/>
        <dbReference type="ChEBI" id="CHEBI:15378"/>
        <dbReference type="ChEBI" id="CHEBI:17029"/>
        <dbReference type="ChEBI" id="CHEBI:57705"/>
        <dbReference type="ChEBI" id="CHEBI:58223"/>
        <dbReference type="EC" id="2.4.1.16"/>
    </reaction>
    <physiologicalReaction direction="left-to-right" evidence="10">
        <dbReference type="Rhea" id="RHEA:16638"/>
    </physiologicalReaction>
</comment>
<dbReference type="InterPro" id="IPR003593">
    <property type="entry name" value="AAA+_ATPase"/>
</dbReference>
<dbReference type="Pfam" id="PF00004">
    <property type="entry name" value="AAA"/>
    <property type="match status" value="1"/>
</dbReference>
<evidence type="ECO:0000256" key="6">
    <source>
        <dbReference type="ARBA" id="ARBA00022692"/>
    </source>
</evidence>
<feature type="domain" description="Cytochrome b5 heme-binding" evidence="13">
    <location>
        <begin position="786"/>
        <end position="846"/>
    </location>
</feature>
<feature type="region of interest" description="Disordered" evidence="11">
    <location>
        <begin position="1585"/>
        <end position="1615"/>
    </location>
</feature>
<gene>
    <name evidence="15" type="ORF">Dda_7796</name>
</gene>
<evidence type="ECO:0000256" key="4">
    <source>
        <dbReference type="ARBA" id="ARBA00022676"/>
    </source>
</evidence>
<evidence type="ECO:0000256" key="2">
    <source>
        <dbReference type="ARBA" id="ARBA00012543"/>
    </source>
</evidence>
<keyword evidence="6 12" id="KW-0812">Transmembrane</keyword>
<organism evidence="15 16">
    <name type="scientific">Drechslerella dactyloides</name>
    <name type="common">Nematode-trapping fungus</name>
    <name type="synonym">Arthrobotrys dactyloides</name>
    <dbReference type="NCBI Taxonomy" id="74499"/>
    <lineage>
        <taxon>Eukaryota</taxon>
        <taxon>Fungi</taxon>
        <taxon>Dikarya</taxon>
        <taxon>Ascomycota</taxon>
        <taxon>Pezizomycotina</taxon>
        <taxon>Orbiliomycetes</taxon>
        <taxon>Orbiliales</taxon>
        <taxon>Orbiliaceae</taxon>
        <taxon>Drechslerella</taxon>
    </lineage>
</organism>
<feature type="transmembrane region" description="Helical" evidence="12">
    <location>
        <begin position="757"/>
        <end position="778"/>
    </location>
</feature>
<dbReference type="GO" id="GO:0003774">
    <property type="term" value="F:cytoskeletal motor activity"/>
    <property type="evidence" value="ECO:0007669"/>
    <property type="project" value="InterPro"/>
</dbReference>
<feature type="region of interest" description="Disordered" evidence="11">
    <location>
        <begin position="1962"/>
        <end position="2039"/>
    </location>
</feature>
<feature type="compositionally biased region" description="Low complexity" evidence="11">
    <location>
        <begin position="2013"/>
        <end position="2032"/>
    </location>
</feature>
<proteinExistence type="predicted"/>
<feature type="transmembrane region" description="Helical" evidence="12">
    <location>
        <begin position="1469"/>
        <end position="1492"/>
    </location>
</feature>
<accession>A0AAD6NHM0</accession>
<dbReference type="SUPFAM" id="SSF53448">
    <property type="entry name" value="Nucleotide-diphospho-sugar transferases"/>
    <property type="match status" value="1"/>
</dbReference>
<dbReference type="GO" id="GO:0016459">
    <property type="term" value="C:myosin complex"/>
    <property type="evidence" value="ECO:0007669"/>
    <property type="project" value="InterPro"/>
</dbReference>
<evidence type="ECO:0000256" key="12">
    <source>
        <dbReference type="SAM" id="Phobius"/>
    </source>
</evidence>
<keyword evidence="16" id="KW-1185">Reference proteome</keyword>
<dbReference type="Gene3D" id="1.10.10.820">
    <property type="match status" value="1"/>
</dbReference>
<evidence type="ECO:0000256" key="10">
    <source>
        <dbReference type="ARBA" id="ARBA00049510"/>
    </source>
</evidence>
<dbReference type="SUPFAM" id="SSF55856">
    <property type="entry name" value="Cytochrome b5-like heme/steroid binding domain"/>
    <property type="match status" value="1"/>
</dbReference>
<dbReference type="InterPro" id="IPR029044">
    <property type="entry name" value="Nucleotide-diphossugar_trans"/>
</dbReference>
<dbReference type="InterPro" id="IPR014876">
    <property type="entry name" value="DEK_C"/>
</dbReference>
<comment type="caution">
    <text evidence="15">The sequence shown here is derived from an EMBL/GenBank/DDBJ whole genome shotgun (WGS) entry which is preliminary data.</text>
</comment>
<dbReference type="GO" id="GO:0030428">
    <property type="term" value="C:cell septum"/>
    <property type="evidence" value="ECO:0007669"/>
    <property type="project" value="TreeGrafter"/>
</dbReference>
<evidence type="ECO:0000313" key="15">
    <source>
        <dbReference type="EMBL" id="KAJ6256913.1"/>
    </source>
</evidence>
<dbReference type="SMART" id="SM01117">
    <property type="entry name" value="Cyt-b5"/>
    <property type="match status" value="2"/>
</dbReference>
<dbReference type="EC" id="2.4.1.16" evidence="2"/>
<dbReference type="InterPro" id="IPR036400">
    <property type="entry name" value="Cyt_B5-like_heme/steroid_sf"/>
</dbReference>
<evidence type="ECO:0000256" key="3">
    <source>
        <dbReference type="ARBA" id="ARBA00022475"/>
    </source>
</evidence>
<dbReference type="PANTHER" id="PTHR22914:SF13">
    <property type="entry name" value="CHITIN SYNTHASE"/>
    <property type="match status" value="1"/>
</dbReference>
<dbReference type="Pfam" id="PF03142">
    <property type="entry name" value="Chitin_synth_2"/>
    <property type="match status" value="1"/>
</dbReference>
<feature type="transmembrane region" description="Helical" evidence="12">
    <location>
        <begin position="1019"/>
        <end position="1040"/>
    </location>
</feature>
<dbReference type="Pfam" id="PF00173">
    <property type="entry name" value="Cyt-b5"/>
    <property type="match status" value="1"/>
</dbReference>
<name>A0AAD6NHM0_DREDA</name>
<dbReference type="InterPro" id="IPR027417">
    <property type="entry name" value="P-loop_NTPase"/>
</dbReference>
<evidence type="ECO:0000256" key="5">
    <source>
        <dbReference type="ARBA" id="ARBA00022679"/>
    </source>
</evidence>
<reference evidence="15" key="1">
    <citation type="submission" date="2023-01" db="EMBL/GenBank/DDBJ databases">
        <title>The chitinases involved in constricting ring structure development in the nematode-trapping fungus Drechslerella dactyloides.</title>
        <authorList>
            <person name="Wang R."/>
            <person name="Zhang L."/>
            <person name="Tang P."/>
            <person name="Li S."/>
            <person name="Liang L."/>
        </authorList>
    </citation>
    <scope>NUCLEOTIDE SEQUENCE</scope>
    <source>
        <strain evidence="15">YMF1.00031</strain>
    </source>
</reference>
<feature type="transmembrane region" description="Helical" evidence="12">
    <location>
        <begin position="721"/>
        <end position="741"/>
    </location>
</feature>
<evidence type="ECO:0000256" key="7">
    <source>
        <dbReference type="ARBA" id="ARBA00022989"/>
    </source>
</evidence>
<dbReference type="Proteomes" id="UP001221413">
    <property type="component" value="Unassembled WGS sequence"/>
</dbReference>
<dbReference type="InterPro" id="IPR001609">
    <property type="entry name" value="Myosin_head_motor_dom-like"/>
</dbReference>
<dbReference type="EMBL" id="JAQGDS010000011">
    <property type="protein sequence ID" value="KAJ6256913.1"/>
    <property type="molecule type" value="Genomic_DNA"/>
</dbReference>
<keyword evidence="8 12" id="KW-0472">Membrane</keyword>
<dbReference type="Gene3D" id="1.20.120.720">
    <property type="entry name" value="Myosin VI head, motor domain, U50 subdomain"/>
    <property type="match status" value="1"/>
</dbReference>
<protein>
    <recommendedName>
        <fullName evidence="2">chitin synthase</fullName>
        <ecNumber evidence="2">2.4.1.16</ecNumber>
    </recommendedName>
</protein>
<dbReference type="Gene3D" id="3.40.50.300">
    <property type="entry name" value="P-loop containing nucleotide triphosphate hydrolases"/>
    <property type="match status" value="1"/>
</dbReference>
<dbReference type="CDD" id="cd00009">
    <property type="entry name" value="AAA"/>
    <property type="match status" value="1"/>
</dbReference>
<dbReference type="SMART" id="SM00382">
    <property type="entry name" value="AAA"/>
    <property type="match status" value="1"/>
</dbReference>
<dbReference type="Gene3D" id="3.10.120.10">
    <property type="entry name" value="Cytochrome b5-like heme/steroid binding domain"/>
    <property type="match status" value="1"/>
</dbReference>
<feature type="domain" description="DEK-C" evidence="14">
    <location>
        <begin position="1672"/>
        <end position="1728"/>
    </location>
</feature>
<feature type="compositionally biased region" description="Low complexity" evidence="11">
    <location>
        <begin position="1600"/>
        <end position="1610"/>
    </location>
</feature>
<keyword evidence="7 12" id="KW-1133">Transmembrane helix</keyword>
<evidence type="ECO:0000313" key="16">
    <source>
        <dbReference type="Proteomes" id="UP001221413"/>
    </source>
</evidence>
<evidence type="ECO:0000256" key="9">
    <source>
        <dbReference type="ARBA" id="ARBA00023180"/>
    </source>
</evidence>
<sequence>MDLPVDEMAHASRHSAYSNAGTLSTTPQASGTINTSNLIASLHNAFQAGSSFAIDASTSVVVTSALAASGSSGTMNTGVGSAGADTIDVSLAMRAWEHARRRAEDQCVVIASLAPSLTTGAMLPLLASFPRQPTILINTLNTIRPFLNALCPMAPQTPLHNGLVVTHHISLDGDPVSCSIALTPEGIDTARGLTDIPAEVGYRGFDVFYYLLSSASSPQEREYLSLESPDKYKLLRRSGTYFPPAWHPTADDAAGAEDFRQGLREIGIKGSLLRGVLSVLAGLLKLGNATSVLTSDEEVEEICEDVAGLLGISPQVLIELGSEDREKFIGTTYEALVHWIINKANASMEAQFNAKKESAGDSNNGDTVAISLVEIPAEAQAKALSMRIVFDDEMGINAEMKDDGLDVTPVNSAVLREMRQAIQDYEGDMLRKREKEYEKDRRDGLVEKVGREVEAEGFLKQILLPEENGLKFEKLDVMSVLSTSRTWFHLSVAPSDGQSAASDNRAMSLSTQAGWSAATVSRQIRAWRLVEWANRRNKHLDFTADFDFDEIYQRYHTLGCLSGRDGVETWVIEKSWSNGEAVVGKERVWLSETAWWQVESMLDMQPGMGMLGAGPFAETPGTFNTLSRNTSGFFPPMGAGGVLTRGESRDNLLNSGASQLDVPATGLINRPMSMAPPRAIGAATVDEKGIDDIYNPDTLKDEEIAKKSKVTKAPRTIGRRAWVAFVWFLTFLIPSFLLRYVGRMRRPDVRFAWREKVVLFFLVMLANAGLTFYIIGLADIICPEMKVTWNAKEVSFHTDENDFWVSVNGTVYDISKFWRIDHSDTDTPVLGSTMKEIAGFDLTPYFQMPLTVACPEVVTDESVYLRPNDTNTIQFPTVEHLIGNRQPDSRSNLHDPNWYKKRFLPKLKDYYKGRVVIDKNEVARQGLRDSRMWFILEGHVYDLTNYFYSQKLIGDRYFSFFNETFTDMVQSNPGGDITALFRDGLPPNRRKNYKNCLDNAFHLAELDVRDSARCKAQGYILLSFAVILCAVIGIKFIAALQLGGKKSPSMQDKFVICQVPAYTEGEDSLRKAIDSLTALNYENKRKLMFIICDGMVIGGGNDQPTPQIVLDILGVDPNVNPPALPFKSVGEGSKQLNYGKVYSGLYEYEGRVVPYIVVVKVGKESETSKPGNRGKRDSQVLLMDFLNKVHHRTPMSPLQLELFHQINNVIGVDPELYEYMLMVDADTCVREDSLNRLIAACANNAKIAGICGETSLENEERSWWTMIQVYEYYISHHLSKSFESLFGSVTCLPGCFCMYRLRTADKGRPLIISDKVINEYNDGNVDTLHKKNLLALGEDRYLTTLMTKHFPHMSFKFIPDAYALTAAPETWSVLLSQRRRWINSTIHNLVELMWLKDMCGFCLFSMRFVVFIDLAGTVLLPSTCAYIVYLIYQAVNPQGAFPRISLIMIAAVYGLQALIFLIKRQWQHIGWMIIYILAYPIYSFVLPVYSFWKQDDFSWGSTRIVLGEKGDKKIVAVEEEEFDPASIPLQTWDDYAAQHNLPGRRVATHVEKYYDEAGAAGYEMDDMQSVYSSVKPASTLHFGGNPYLAPHSHSPSPLGRQSVRQSSQSVYRAPSPSRAMSAVGDYWQDGAAGGMPRGSNLLSPQGGAGAMSGYAGSRPASSVLDFQRGLQGPDDATIIAVVRDCLNAVDLDSVTKKQVRALVEQRLQTELVGERRKFLDAQIDIQLAQMYPLHPSPPSLVQQLQMNIPSDFSLSSFNVDSDPTALTDLNDIPEADELLGLEEQQCCGPETEAALPPSEDIREAVEATARERRQELTEAGVVIQHTVPQGVSLGFRSDCEFPESPSKRYELEPSFDRSTFTDIPFLPSSQGVQVPPSSPPFMTGSPSRKRSAEEMGNPFDIEETAGSDNSFSMEESAGNGNPFAMEDDIQAADSMSANPFTVEEQSNSSLEKESIYDQAFSNPFNIEEDPDDVPTPRLPPKLSVLNRPIDKENQDPRGLDDTMDGMPFTLEDSAAAPASSATALPSSFSSTAQTAPTPKPNKFVRVRVISSTGEVIHLLQHPATHLKVYRDSLVSKSHEEEAELNSTLPRYQRKHYGVDIYALKEAIKADAESARVAAAADELAKDVQSLDIRGPANTAKLDKNGRKLLWTEKYRAKRFTDLLGDERTHRHILRWLKGWDGIVFGAAAAAGKKKSLLSDEQRSRKILLVTGPPGLGKTTMAHVLARQAGYEPLEINASDDRTASVVKNRIKDVVGTETVHMGDVKRGKPICVVIDEIDGVTGDGDGGFIKALVDLIEQDRRNSGDPSAEVTRKKGRKGGEKFKFLRPIIAVCNDLYAPSLRNLRPLCEVVYTKRPPLALVLGRLKDIFEKEGIEGDTDAIRRLVELEAGHGGASADFMAEWSGDVRGVMVAGEWICGRLQSVATRKATAKTIEKTNQDRIRMTKKWVEEEFNGGGGLGANDGASSGGRGNGVREVVERVFLEEDASSSKAAFSKSGPKQPVLPATSAKSRGIQRLRNLIEASGEFDKIMTDCFAKYPNHPFHDDPRLTKPNGAYEWMFMHDLLNSRVFGGGQDYELTPYLSTPLLGLHTLFATPAATTLKGRKGFGKKGGPTAAAADDDEANAPFTGAKAEFEMREAQKANMSLLNQLLSTLPHGLVRGFKPLETISYELAPWLVQIIQPKVNPVLVGGKDGPGVASVRRDVEKTLVQRAVEVLAECNVGFEKLRVEGDAMGRGGGWLFRMEPPFDVLATYKTFTQDAPTLTTRYAVRQVLDQELRKFIILQQEQLRQARFAAANPGVDIALSAATRQKEREKEREMKKNAAAGVKRDFFGRIVADGAVDEDGGRSKKRKVTEKTAAGSKIWCSFREGYSNAVKKPITWEELMSGL</sequence>
<feature type="compositionally biased region" description="Basic and acidic residues" evidence="11">
    <location>
        <begin position="1988"/>
        <end position="2000"/>
    </location>
</feature>
<keyword evidence="4" id="KW-0328">Glycosyltransferase</keyword>
<dbReference type="GO" id="GO:0006031">
    <property type="term" value="P:chitin biosynthetic process"/>
    <property type="evidence" value="ECO:0007669"/>
    <property type="project" value="TreeGrafter"/>
</dbReference>
<dbReference type="InterPro" id="IPR003959">
    <property type="entry name" value="ATPase_AAA_core"/>
</dbReference>
<keyword evidence="5" id="KW-0808">Transferase</keyword>
<dbReference type="InterPro" id="IPR001199">
    <property type="entry name" value="Cyt_B5-like_heme/steroid-bd"/>
</dbReference>
<feature type="transmembrane region" description="Helical" evidence="12">
    <location>
        <begin position="1408"/>
        <end position="1432"/>
    </location>
</feature>
<evidence type="ECO:0000256" key="11">
    <source>
        <dbReference type="SAM" id="MobiDB-lite"/>
    </source>
</evidence>
<feature type="region of interest" description="Disordered" evidence="11">
    <location>
        <begin position="1868"/>
        <end position="1925"/>
    </location>
</feature>
<dbReference type="GO" id="GO:0005524">
    <property type="term" value="F:ATP binding"/>
    <property type="evidence" value="ECO:0007669"/>
    <property type="project" value="InterPro"/>
</dbReference>
<dbReference type="InterPro" id="IPR004835">
    <property type="entry name" value="Chitin_synth"/>
</dbReference>
<evidence type="ECO:0000256" key="1">
    <source>
        <dbReference type="ARBA" id="ARBA00004651"/>
    </source>
</evidence>
<comment type="subcellular location">
    <subcellularLocation>
        <location evidence="1">Cell membrane</location>
        <topology evidence="1">Multi-pass membrane protein</topology>
    </subcellularLocation>
</comment>
<dbReference type="SMART" id="SM00242">
    <property type="entry name" value="MYSc"/>
    <property type="match status" value="1"/>
</dbReference>
<dbReference type="GO" id="GO:0031505">
    <property type="term" value="P:fungal-type cell wall organization"/>
    <property type="evidence" value="ECO:0007669"/>
    <property type="project" value="TreeGrafter"/>
</dbReference>
<dbReference type="SUPFAM" id="SSF52540">
    <property type="entry name" value="P-loop containing nucleoside triphosphate hydrolases"/>
    <property type="match status" value="2"/>
</dbReference>
<dbReference type="PROSITE" id="PS50255">
    <property type="entry name" value="CYTOCHROME_B5_2"/>
    <property type="match status" value="1"/>
</dbReference>
<keyword evidence="3" id="KW-1003">Cell membrane</keyword>
<dbReference type="GO" id="GO:0005886">
    <property type="term" value="C:plasma membrane"/>
    <property type="evidence" value="ECO:0007669"/>
    <property type="project" value="UniProtKB-SubCell"/>
</dbReference>
<keyword evidence="9" id="KW-0325">Glycoprotein</keyword>
<dbReference type="Pfam" id="PF08766">
    <property type="entry name" value="DEK_C"/>
    <property type="match status" value="1"/>
</dbReference>
<evidence type="ECO:0000256" key="8">
    <source>
        <dbReference type="ARBA" id="ARBA00023136"/>
    </source>
</evidence>
<dbReference type="SUPFAM" id="SSF109715">
    <property type="entry name" value="DEK C-terminal domain"/>
    <property type="match status" value="1"/>
</dbReference>
<evidence type="ECO:0000259" key="13">
    <source>
        <dbReference type="PROSITE" id="PS50255"/>
    </source>
</evidence>
<dbReference type="PROSITE" id="PS51998">
    <property type="entry name" value="DEK_C"/>
    <property type="match status" value="1"/>
</dbReference>